<feature type="domain" description="Large ribosomal subunit protein uL30-like ferredoxin-like fold" evidence="5">
    <location>
        <begin position="164"/>
        <end position="214"/>
    </location>
</feature>
<comment type="similarity">
    <text evidence="1">Belongs to the universal ribosomal protein uL30 family.</text>
</comment>
<accession>A0A8J6GWP2</accession>
<dbReference type="InterPro" id="IPR036919">
    <property type="entry name" value="Ribo_uL30_ferredoxin-like_sf"/>
</dbReference>
<dbReference type="Pfam" id="PF00327">
    <property type="entry name" value="Ribosomal_L30"/>
    <property type="match status" value="1"/>
</dbReference>
<dbReference type="AlphaFoldDB" id="A0A8J6GWP2"/>
<protein>
    <recommendedName>
        <fullName evidence="4">Large ribosomal subunit protein uL30</fullName>
    </recommendedName>
</protein>
<evidence type="ECO:0000259" key="5">
    <source>
        <dbReference type="Pfam" id="PF00327"/>
    </source>
</evidence>
<organism evidence="7 8">
    <name type="scientific">Microtus ochrogaster</name>
    <name type="common">Prairie vole</name>
    <dbReference type="NCBI Taxonomy" id="79684"/>
    <lineage>
        <taxon>Eukaryota</taxon>
        <taxon>Metazoa</taxon>
        <taxon>Chordata</taxon>
        <taxon>Craniata</taxon>
        <taxon>Vertebrata</taxon>
        <taxon>Euteleostomi</taxon>
        <taxon>Mammalia</taxon>
        <taxon>Eutheria</taxon>
        <taxon>Euarchontoglires</taxon>
        <taxon>Glires</taxon>
        <taxon>Rodentia</taxon>
        <taxon>Myomorpha</taxon>
        <taxon>Muroidea</taxon>
        <taxon>Cricetidae</taxon>
        <taxon>Arvicolinae</taxon>
        <taxon>Microtus</taxon>
    </lineage>
</organism>
<keyword evidence="2 7" id="KW-0689">Ribosomal protein</keyword>
<sequence>MNVIDSRQLRRIAKETGILGSDSGLARPFLGSSQRAGIAYGRVLQSERERHLYDQGAIERASLSLLRMSNSCRAGKMAEEGERKKIPLVPENLLKKRKAYQALKATQAKQALLARREGKSKEFRFKRLESFLHDSWRQKRDMVRVRRLEVKPHALEAPDKHSLAFVMRIERIEGVSSLVQNTIAKLRLKKLFSGVFINVTPQTVRMLRTVEPYVTWGFPNLKSVRELILKRGQAKINNKTVPLTDNTVIEEHLGRFGVICLEDLIHEIAFPGKHFRAISSFLCPFHLSVAHHATKNRVGFLKEMGSPGYRGERINQLIRQLN</sequence>
<evidence type="ECO:0000256" key="4">
    <source>
        <dbReference type="ARBA" id="ARBA00040575"/>
    </source>
</evidence>
<dbReference type="Gene3D" id="3.30.1390.20">
    <property type="entry name" value="Ribosomal protein L30, ferredoxin-like fold domain"/>
    <property type="match status" value="1"/>
</dbReference>
<dbReference type="FunFam" id="1.10.15.30:FF:000001">
    <property type="entry name" value="60S ribosomal protein L7"/>
    <property type="match status" value="1"/>
</dbReference>
<comment type="caution">
    <text evidence="7">The sequence shown here is derived from an EMBL/GenBank/DDBJ whole genome shotgun (WGS) entry which is preliminary data.</text>
</comment>
<evidence type="ECO:0000256" key="1">
    <source>
        <dbReference type="ARBA" id="ARBA00007594"/>
    </source>
</evidence>
<dbReference type="CDD" id="cd01657">
    <property type="entry name" value="Ribosomal_L7_archeal_euk"/>
    <property type="match status" value="1"/>
</dbReference>
<evidence type="ECO:0000256" key="3">
    <source>
        <dbReference type="ARBA" id="ARBA00023274"/>
    </source>
</evidence>
<dbReference type="GO" id="GO:0022625">
    <property type="term" value="C:cytosolic large ribosomal subunit"/>
    <property type="evidence" value="ECO:0007669"/>
    <property type="project" value="TreeGrafter"/>
</dbReference>
<proteinExistence type="inferred from homology"/>
<dbReference type="PANTHER" id="PTHR11524:SF13">
    <property type="entry name" value="RIBOSOMAL PROTEIN UL30-LIKE"/>
    <property type="match status" value="1"/>
</dbReference>
<dbReference type="NCBIfam" id="TIGR01310">
    <property type="entry name" value="uL30_euk"/>
    <property type="match status" value="1"/>
</dbReference>
<dbReference type="GO" id="GO:0003735">
    <property type="term" value="F:structural constituent of ribosome"/>
    <property type="evidence" value="ECO:0007669"/>
    <property type="project" value="TreeGrafter"/>
</dbReference>
<reference evidence="7" key="1">
    <citation type="submission" date="2020-03" db="EMBL/GenBank/DDBJ databases">
        <title>Studies in the Genomics of Life Span.</title>
        <authorList>
            <person name="Glass D."/>
        </authorList>
    </citation>
    <scope>NUCLEOTIDE SEQUENCE</scope>
    <source>
        <strain evidence="7">LTLLF</strain>
        <tissue evidence="7">Muscle</tissue>
    </source>
</reference>
<dbReference type="InterPro" id="IPR018038">
    <property type="entry name" value="Ribosomal_uL30_CS"/>
</dbReference>
<dbReference type="GO" id="GO:0000463">
    <property type="term" value="P:maturation of LSU-rRNA from tricistronic rRNA transcript (SSU-rRNA, 5.8S rRNA, LSU-rRNA)"/>
    <property type="evidence" value="ECO:0007669"/>
    <property type="project" value="TreeGrafter"/>
</dbReference>
<dbReference type="PANTHER" id="PTHR11524">
    <property type="entry name" value="60S RIBOSOMAL PROTEIN L7"/>
    <property type="match status" value="1"/>
</dbReference>
<feature type="domain" description="Large ribosomal subunit protein uL30 N-terminal eukaryotes" evidence="6">
    <location>
        <begin position="89"/>
        <end position="158"/>
    </location>
</feature>
<dbReference type="GO" id="GO:0003723">
    <property type="term" value="F:RNA binding"/>
    <property type="evidence" value="ECO:0007669"/>
    <property type="project" value="InterPro"/>
</dbReference>
<evidence type="ECO:0000313" key="7">
    <source>
        <dbReference type="EMBL" id="KAH0518595.1"/>
    </source>
</evidence>
<dbReference type="Proteomes" id="UP000710432">
    <property type="component" value="Unassembled WGS sequence"/>
</dbReference>
<gene>
    <name evidence="7" type="ORF">LTLLF_115795</name>
</gene>
<keyword evidence="3" id="KW-0687">Ribonucleoprotein</keyword>
<evidence type="ECO:0000313" key="8">
    <source>
        <dbReference type="Proteomes" id="UP000710432"/>
    </source>
</evidence>
<dbReference type="InterPro" id="IPR005998">
    <property type="entry name" value="Ribosomal_uL30_euk"/>
</dbReference>
<dbReference type="InterPro" id="IPR035808">
    <property type="entry name" value="Ribosomal_uL30_euk_arc"/>
</dbReference>
<dbReference type="InterPro" id="IPR016082">
    <property type="entry name" value="Ribosomal_uL30_ferredoxin-like"/>
</dbReference>
<dbReference type="EMBL" id="JAATJU010010194">
    <property type="protein sequence ID" value="KAH0518595.1"/>
    <property type="molecule type" value="Genomic_DNA"/>
</dbReference>
<dbReference type="InterPro" id="IPR039699">
    <property type="entry name" value="Ribosomal_uL30"/>
</dbReference>
<dbReference type="PROSITE" id="PS00634">
    <property type="entry name" value="RIBOSOMAL_L30"/>
    <property type="match status" value="1"/>
</dbReference>
<dbReference type="SUPFAM" id="SSF55129">
    <property type="entry name" value="Ribosomal protein L30p/L7e"/>
    <property type="match status" value="1"/>
</dbReference>
<dbReference type="Gene3D" id="1.10.15.30">
    <property type="match status" value="1"/>
</dbReference>
<dbReference type="InterPro" id="IPR012988">
    <property type="entry name" value="Ribosomal_uL30_N_euk"/>
</dbReference>
<evidence type="ECO:0000256" key="2">
    <source>
        <dbReference type="ARBA" id="ARBA00022980"/>
    </source>
</evidence>
<dbReference type="Pfam" id="PF08079">
    <property type="entry name" value="Ribosomal_L30_N"/>
    <property type="match status" value="1"/>
</dbReference>
<evidence type="ECO:0000259" key="6">
    <source>
        <dbReference type="Pfam" id="PF08079"/>
    </source>
</evidence>
<name>A0A8J6GWP2_MICOH</name>